<sequence>MRDLLLSSGFEDKWIRLLRDDGKGRRASSSRLHESTAMPTRSNIIEGLRWLVRSAKRGDCLFFHFSGHGGQVRDHSGDEADGYDETIVPCDYKRAGQITDDELFKILVKDLPEGCKLTAVMDCCHSGTGLDLPYDYQSGRGWRCEDVPFHTRGDVQMLSGCEDDQTSADTYHNFSAGGAMTNALLKALKDNPLPLYPDLFRALHANLRKKGFRQRPQLTSSQPFDVTNRVFSLTDGFVPNHNAVYGEPPGAKHRHRRRRRRRGTGGMGLEGVLAAGLGAGILASVFG</sequence>
<proteinExistence type="inferred from homology"/>
<evidence type="ECO:0000256" key="1">
    <source>
        <dbReference type="ARBA" id="ARBA00009005"/>
    </source>
</evidence>
<dbReference type="GO" id="GO:0004197">
    <property type="term" value="F:cysteine-type endopeptidase activity"/>
    <property type="evidence" value="ECO:0007669"/>
    <property type="project" value="InterPro"/>
</dbReference>
<keyword evidence="3" id="KW-0812">Transmembrane</keyword>
<name>A0A8J2SJ75_9STRA</name>
<keyword evidence="3" id="KW-1133">Transmembrane helix</keyword>
<evidence type="ECO:0000256" key="3">
    <source>
        <dbReference type="SAM" id="Phobius"/>
    </source>
</evidence>
<dbReference type="Proteomes" id="UP000789595">
    <property type="component" value="Unassembled WGS sequence"/>
</dbReference>
<evidence type="ECO:0000313" key="5">
    <source>
        <dbReference type="EMBL" id="CAH0372875.1"/>
    </source>
</evidence>
<dbReference type="PANTHER" id="PTHR48104">
    <property type="entry name" value="METACASPASE-4"/>
    <property type="match status" value="1"/>
</dbReference>
<evidence type="ECO:0000256" key="2">
    <source>
        <dbReference type="SAM" id="MobiDB-lite"/>
    </source>
</evidence>
<dbReference type="InterPro" id="IPR050452">
    <property type="entry name" value="Metacaspase"/>
</dbReference>
<dbReference type="GO" id="GO:0005737">
    <property type="term" value="C:cytoplasm"/>
    <property type="evidence" value="ECO:0007669"/>
    <property type="project" value="TreeGrafter"/>
</dbReference>
<dbReference type="AlphaFoldDB" id="A0A8J2SJ75"/>
<dbReference type="Pfam" id="PF00656">
    <property type="entry name" value="Peptidase_C14"/>
    <property type="match status" value="1"/>
</dbReference>
<dbReference type="OrthoDB" id="3223806at2759"/>
<dbReference type="EMBL" id="CAKKNE010000004">
    <property type="protein sequence ID" value="CAH0372875.1"/>
    <property type="molecule type" value="Genomic_DNA"/>
</dbReference>
<dbReference type="InterPro" id="IPR029030">
    <property type="entry name" value="Caspase-like_dom_sf"/>
</dbReference>
<dbReference type="GO" id="GO:0006508">
    <property type="term" value="P:proteolysis"/>
    <property type="evidence" value="ECO:0007669"/>
    <property type="project" value="InterPro"/>
</dbReference>
<feature type="region of interest" description="Disordered" evidence="2">
    <location>
        <begin position="242"/>
        <end position="266"/>
    </location>
</feature>
<dbReference type="Gene3D" id="3.40.50.12660">
    <property type="match status" value="1"/>
</dbReference>
<dbReference type="InterPro" id="IPR011600">
    <property type="entry name" value="Pept_C14_caspase"/>
</dbReference>
<protein>
    <recommendedName>
        <fullName evidence="4">Peptidase C14 caspase domain-containing protein</fullName>
    </recommendedName>
</protein>
<comment type="similarity">
    <text evidence="1">Belongs to the peptidase C14B family.</text>
</comment>
<keyword evidence="3" id="KW-0472">Membrane</keyword>
<feature type="compositionally biased region" description="Basic residues" evidence="2">
    <location>
        <begin position="251"/>
        <end position="263"/>
    </location>
</feature>
<feature type="transmembrane region" description="Helical" evidence="3">
    <location>
        <begin position="264"/>
        <end position="286"/>
    </location>
</feature>
<organism evidence="5 6">
    <name type="scientific">Pelagomonas calceolata</name>
    <dbReference type="NCBI Taxonomy" id="35677"/>
    <lineage>
        <taxon>Eukaryota</taxon>
        <taxon>Sar</taxon>
        <taxon>Stramenopiles</taxon>
        <taxon>Ochrophyta</taxon>
        <taxon>Pelagophyceae</taxon>
        <taxon>Pelagomonadales</taxon>
        <taxon>Pelagomonadaceae</taxon>
        <taxon>Pelagomonas</taxon>
    </lineage>
</organism>
<evidence type="ECO:0000313" key="6">
    <source>
        <dbReference type="Proteomes" id="UP000789595"/>
    </source>
</evidence>
<dbReference type="SUPFAM" id="SSF52129">
    <property type="entry name" value="Caspase-like"/>
    <property type="match status" value="1"/>
</dbReference>
<gene>
    <name evidence="5" type="ORF">PECAL_4P00350</name>
</gene>
<keyword evidence="6" id="KW-1185">Reference proteome</keyword>
<reference evidence="5" key="1">
    <citation type="submission" date="2021-11" db="EMBL/GenBank/DDBJ databases">
        <authorList>
            <consortium name="Genoscope - CEA"/>
            <person name="William W."/>
        </authorList>
    </citation>
    <scope>NUCLEOTIDE SEQUENCE</scope>
</reference>
<accession>A0A8J2SJ75</accession>
<dbReference type="PANTHER" id="PTHR48104:SF30">
    <property type="entry name" value="METACASPASE-1"/>
    <property type="match status" value="1"/>
</dbReference>
<evidence type="ECO:0000259" key="4">
    <source>
        <dbReference type="Pfam" id="PF00656"/>
    </source>
</evidence>
<comment type="caution">
    <text evidence="5">The sequence shown here is derived from an EMBL/GenBank/DDBJ whole genome shotgun (WGS) entry which is preliminary data.</text>
</comment>
<feature type="domain" description="Peptidase C14 caspase" evidence="4">
    <location>
        <begin position="37"/>
        <end position="222"/>
    </location>
</feature>